<name>A0AC61MT66_9FIRM</name>
<dbReference type="Proteomes" id="UP000595814">
    <property type="component" value="Chromosome"/>
</dbReference>
<keyword evidence="2" id="KW-1185">Reference proteome</keyword>
<reference evidence="1 2" key="1">
    <citation type="journal article" date="2022" name="Int. J. Syst. Evol. Microbiol.">
        <title>Miniphocaeibacter halophilus sp. nov., an ammonium-tolerant acetate-producing bacterium isolated from a biogas system.</title>
        <authorList>
            <person name="Schnurer A."/>
            <person name="Singh A."/>
            <person name="Bi S."/>
            <person name="Qiao W."/>
            <person name="Westerholm M."/>
        </authorList>
    </citation>
    <scope>NUCLEOTIDE SEQUENCE [LARGE SCALE GENOMIC DNA]</scope>
    <source>
        <strain evidence="1 2">AMB_01</strain>
    </source>
</reference>
<dbReference type="EMBL" id="CP066744">
    <property type="protein sequence ID" value="QQK08812.1"/>
    <property type="molecule type" value="Genomic_DNA"/>
</dbReference>
<organism evidence="1 2">
    <name type="scientific">Miniphocaeibacter halophilus</name>
    <dbReference type="NCBI Taxonomy" id="2931922"/>
    <lineage>
        <taxon>Bacteria</taxon>
        <taxon>Bacillati</taxon>
        <taxon>Bacillota</taxon>
        <taxon>Tissierellia</taxon>
        <taxon>Tissierellales</taxon>
        <taxon>Peptoniphilaceae</taxon>
        <taxon>Miniphocaeibacter</taxon>
    </lineage>
</organism>
<evidence type="ECO:0000313" key="2">
    <source>
        <dbReference type="Proteomes" id="UP000595814"/>
    </source>
</evidence>
<sequence>MKLKWITLLVKNLDESIKFYNEVLNLPIYSKFSAGANKIAMMGDVNKPKIELIEQKDRRFVNFGEGVSIGLGVENLDKTINELEKLGIEISKIISPMENVKFCFINDPNNYKIQLIEEK</sequence>
<accession>A0AC61MT66</accession>
<gene>
    <name evidence="1" type="ORF">JFY71_04570</name>
</gene>
<protein>
    <submittedName>
        <fullName evidence="1">VOC family protein</fullName>
    </submittedName>
</protein>
<evidence type="ECO:0000313" key="1">
    <source>
        <dbReference type="EMBL" id="QQK08812.1"/>
    </source>
</evidence>
<proteinExistence type="predicted"/>